<evidence type="ECO:0000256" key="4">
    <source>
        <dbReference type="ARBA" id="ARBA00022989"/>
    </source>
</evidence>
<keyword evidence="4 6" id="KW-1133">Transmembrane helix</keyword>
<dbReference type="InterPro" id="IPR012902">
    <property type="entry name" value="N_methyl_site"/>
</dbReference>
<evidence type="ECO:0000256" key="2">
    <source>
        <dbReference type="ARBA" id="ARBA00022481"/>
    </source>
</evidence>
<organism evidence="7 8">
    <name type="scientific">Cerasicoccus arenae</name>
    <dbReference type="NCBI Taxonomy" id="424488"/>
    <lineage>
        <taxon>Bacteria</taxon>
        <taxon>Pseudomonadati</taxon>
        <taxon>Verrucomicrobiota</taxon>
        <taxon>Opitutia</taxon>
        <taxon>Puniceicoccales</taxon>
        <taxon>Cerasicoccaceae</taxon>
        <taxon>Cerasicoccus</taxon>
    </lineage>
</organism>
<feature type="transmembrane region" description="Helical" evidence="6">
    <location>
        <begin position="12"/>
        <end position="36"/>
    </location>
</feature>
<reference evidence="7" key="1">
    <citation type="journal article" date="2014" name="Int. J. Syst. Evol. Microbiol.">
        <title>Complete genome sequence of Corynebacterium casei LMG S-19264T (=DSM 44701T), isolated from a smear-ripened cheese.</title>
        <authorList>
            <consortium name="US DOE Joint Genome Institute (JGI-PGF)"/>
            <person name="Walter F."/>
            <person name="Albersmeier A."/>
            <person name="Kalinowski J."/>
            <person name="Ruckert C."/>
        </authorList>
    </citation>
    <scope>NUCLEOTIDE SEQUENCE</scope>
    <source>
        <strain evidence="7">KCTC 12870</strain>
    </source>
</reference>
<evidence type="ECO:0000256" key="6">
    <source>
        <dbReference type="SAM" id="Phobius"/>
    </source>
</evidence>
<reference evidence="7" key="2">
    <citation type="submission" date="2020-09" db="EMBL/GenBank/DDBJ databases">
        <authorList>
            <person name="Sun Q."/>
            <person name="Kim S."/>
        </authorList>
    </citation>
    <scope>NUCLEOTIDE SEQUENCE</scope>
    <source>
        <strain evidence="7">KCTC 12870</strain>
    </source>
</reference>
<dbReference type="Gene3D" id="3.30.700.10">
    <property type="entry name" value="Glycoprotein, Type 4 Pilin"/>
    <property type="match status" value="1"/>
</dbReference>
<keyword evidence="8" id="KW-1185">Reference proteome</keyword>
<comment type="subcellular location">
    <subcellularLocation>
        <location evidence="1">Membrane</location>
        <topology evidence="1">Single-pass membrane protein</topology>
    </subcellularLocation>
</comment>
<evidence type="ECO:0000256" key="3">
    <source>
        <dbReference type="ARBA" id="ARBA00022692"/>
    </source>
</evidence>
<protein>
    <recommendedName>
        <fullName evidence="9">Prepilin-type N-terminal cleavage/methylation domain-containing protein</fullName>
    </recommendedName>
</protein>
<dbReference type="GO" id="GO:0016020">
    <property type="term" value="C:membrane"/>
    <property type="evidence" value="ECO:0007669"/>
    <property type="project" value="UniProtKB-SubCell"/>
</dbReference>
<evidence type="ECO:0000256" key="1">
    <source>
        <dbReference type="ARBA" id="ARBA00004167"/>
    </source>
</evidence>
<dbReference type="PANTHER" id="PTHR30093:SF44">
    <property type="entry name" value="TYPE II SECRETION SYSTEM CORE PROTEIN G"/>
    <property type="match status" value="1"/>
</dbReference>
<dbReference type="NCBIfam" id="TIGR02532">
    <property type="entry name" value="IV_pilin_GFxxxE"/>
    <property type="match status" value="1"/>
</dbReference>
<dbReference type="RefSeq" id="WP_189514555.1">
    <property type="nucleotide sequence ID" value="NZ_BMXG01000010.1"/>
</dbReference>
<name>A0A8J3DCG8_9BACT</name>
<evidence type="ECO:0000313" key="8">
    <source>
        <dbReference type="Proteomes" id="UP000642829"/>
    </source>
</evidence>
<gene>
    <name evidence="7" type="ORF">GCM10007047_19360</name>
</gene>
<dbReference type="PANTHER" id="PTHR30093">
    <property type="entry name" value="GENERAL SECRETION PATHWAY PROTEIN G"/>
    <property type="match status" value="1"/>
</dbReference>
<keyword evidence="5 6" id="KW-0472">Membrane</keyword>
<evidence type="ECO:0008006" key="9">
    <source>
        <dbReference type="Google" id="ProtNLM"/>
    </source>
</evidence>
<dbReference type="Pfam" id="PF07963">
    <property type="entry name" value="N_methyl"/>
    <property type="match status" value="1"/>
</dbReference>
<proteinExistence type="predicted"/>
<dbReference type="SUPFAM" id="SSF54523">
    <property type="entry name" value="Pili subunits"/>
    <property type="match status" value="1"/>
</dbReference>
<evidence type="ECO:0000256" key="5">
    <source>
        <dbReference type="ARBA" id="ARBA00023136"/>
    </source>
</evidence>
<keyword evidence="3 6" id="KW-0812">Transmembrane</keyword>
<dbReference type="Proteomes" id="UP000642829">
    <property type="component" value="Unassembled WGS sequence"/>
</dbReference>
<dbReference type="AlphaFoldDB" id="A0A8J3DCG8"/>
<sequence>MPCNPRKNGFSLVEVLVSVVIVAILAAVLLSVISGVRASNQTAKCRVNIRSILAAVQLYANEHDAVLPLHNRAKDGEVIALWHIDDVAPYLEYTRPKSIDQVSDISDVFRCPADEYFGERSSGSGLSREEISYGYNLHLGKGGKSGDYRLVSMYNVANPSDQVVVADSGHASEDGMVAYVLNPKSGTSGMPFGRHNGMSNIGYLDGHVSLIDPSELDADSDAWYPDR</sequence>
<dbReference type="EMBL" id="BMXG01000010">
    <property type="protein sequence ID" value="GHC02806.1"/>
    <property type="molecule type" value="Genomic_DNA"/>
</dbReference>
<dbReference type="InterPro" id="IPR045584">
    <property type="entry name" value="Pilin-like"/>
</dbReference>
<evidence type="ECO:0000313" key="7">
    <source>
        <dbReference type="EMBL" id="GHC02806.1"/>
    </source>
</evidence>
<accession>A0A8J3DCG8</accession>
<keyword evidence="2" id="KW-0488">Methylation</keyword>
<comment type="caution">
    <text evidence="7">The sequence shown here is derived from an EMBL/GenBank/DDBJ whole genome shotgun (WGS) entry which is preliminary data.</text>
</comment>